<feature type="transmembrane region" description="Helical" evidence="6">
    <location>
        <begin position="199"/>
        <end position="218"/>
    </location>
</feature>
<dbReference type="InterPro" id="IPR036259">
    <property type="entry name" value="MFS_trans_sf"/>
</dbReference>
<feature type="transmembrane region" description="Helical" evidence="6">
    <location>
        <begin position="425"/>
        <end position="445"/>
    </location>
</feature>
<keyword evidence="3 6" id="KW-0812">Transmembrane</keyword>
<proteinExistence type="predicted"/>
<dbReference type="Gene3D" id="1.20.1250.20">
    <property type="entry name" value="MFS general substrate transporter like domains"/>
    <property type="match status" value="1"/>
</dbReference>
<comment type="caution">
    <text evidence="7">The sequence shown here is derived from an EMBL/GenBank/DDBJ whole genome shotgun (WGS) entry which is preliminary data.</text>
</comment>
<dbReference type="FunFam" id="1.20.1250.20:FF:000295">
    <property type="entry name" value="Unplaced genomic scaffold supercont1.7, whole genome shotgun sequence"/>
    <property type="match status" value="1"/>
</dbReference>
<evidence type="ECO:0000313" key="7">
    <source>
        <dbReference type="EMBL" id="TVY90194.1"/>
    </source>
</evidence>
<feature type="transmembrane region" description="Helical" evidence="6">
    <location>
        <begin position="335"/>
        <end position="355"/>
    </location>
</feature>
<dbReference type="GO" id="GO:0022857">
    <property type="term" value="F:transmembrane transporter activity"/>
    <property type="evidence" value="ECO:0007669"/>
    <property type="project" value="InterPro"/>
</dbReference>
<gene>
    <name evidence="7" type="ORF">LAWI1_G004308</name>
</gene>
<organism evidence="7 8">
    <name type="scientific">Lachnellula willkommii</name>
    <dbReference type="NCBI Taxonomy" id="215461"/>
    <lineage>
        <taxon>Eukaryota</taxon>
        <taxon>Fungi</taxon>
        <taxon>Dikarya</taxon>
        <taxon>Ascomycota</taxon>
        <taxon>Pezizomycotina</taxon>
        <taxon>Leotiomycetes</taxon>
        <taxon>Helotiales</taxon>
        <taxon>Lachnaceae</taxon>
        <taxon>Lachnellula</taxon>
    </lineage>
</organism>
<dbReference type="EMBL" id="QGML01000949">
    <property type="protein sequence ID" value="TVY90194.1"/>
    <property type="molecule type" value="Genomic_DNA"/>
</dbReference>
<keyword evidence="4 6" id="KW-1133">Transmembrane helix</keyword>
<evidence type="ECO:0000256" key="4">
    <source>
        <dbReference type="ARBA" id="ARBA00022989"/>
    </source>
</evidence>
<dbReference type="InterPro" id="IPR011701">
    <property type="entry name" value="MFS"/>
</dbReference>
<dbReference type="PANTHER" id="PTHR43791:SF16">
    <property type="entry name" value="TRANSPORTER, PUTATIVE (AFU_ORTHOLOGUE AFUA_3G01840)-RELATED"/>
    <property type="match status" value="1"/>
</dbReference>
<keyword evidence="2" id="KW-0813">Transport</keyword>
<feature type="transmembrane region" description="Helical" evidence="6">
    <location>
        <begin position="457"/>
        <end position="479"/>
    </location>
</feature>
<feature type="transmembrane region" description="Helical" evidence="6">
    <location>
        <begin position="362"/>
        <end position="382"/>
    </location>
</feature>
<evidence type="ECO:0000256" key="3">
    <source>
        <dbReference type="ARBA" id="ARBA00022692"/>
    </source>
</evidence>
<sequence length="532" mass="59010">MAELSSTQDFALSATNKNQMENIEEVDTQESSSVPQANLVARVELTEEDVWPLPNKKIRRKTDKRILTILVWVYFLQLPNKDPRQIRSRLRFNLRPPARHWSQRKPVLPRRFDCAHRSASMAAVFFNTHRQSPASHPHASTRSGVGIAQTAMAACHSYHSLLATRFFLGLFEAGCLPLFSVITNQWYRRAEQPIRVAAWYGTNGLATIVASALSYGLSHIPSDVLKSWQIIFLFVGLITIVSAPFVYLFLDNSVTTARFLTPHERAQGVERLRANQTGIGSRDFEWSHAWEIFIEPKSYLWISMSLFSNLGASVTNTFGPLILKGLGFDKYITSLLNMPFGAVQFIIIMLACYAAQKARLKAPVLLSLVVPVVAGLAMLYALPRSATASLLAGYYLLAFMFGSNPLIVSWIVGNTAGTTKKSIVMSVYNGAASAGNIVGPLLFSASDAPAYRPGLRAVLAIFVALAVAILLQWANLMVLNRLQSKKRVAHGKAADMRDMSMEDRYVGIGGEGVGEHAFDLTDRKNDEFVYIY</sequence>
<protein>
    <submittedName>
        <fullName evidence="7">Putative transporter</fullName>
    </submittedName>
</protein>
<dbReference type="Pfam" id="PF07690">
    <property type="entry name" value="MFS_1"/>
    <property type="match status" value="1"/>
</dbReference>
<feature type="transmembrane region" description="Helical" evidence="6">
    <location>
        <begin position="299"/>
        <end position="323"/>
    </location>
</feature>
<comment type="subcellular location">
    <subcellularLocation>
        <location evidence="1">Membrane</location>
        <topology evidence="1">Multi-pass membrane protein</topology>
    </subcellularLocation>
</comment>
<name>A0A559MB54_9HELO</name>
<accession>A0A559MB54</accession>
<dbReference type="SUPFAM" id="SSF103473">
    <property type="entry name" value="MFS general substrate transporter"/>
    <property type="match status" value="1"/>
</dbReference>
<feature type="transmembrane region" description="Helical" evidence="6">
    <location>
        <begin position="230"/>
        <end position="250"/>
    </location>
</feature>
<keyword evidence="8" id="KW-1185">Reference proteome</keyword>
<dbReference type="Proteomes" id="UP000315522">
    <property type="component" value="Unassembled WGS sequence"/>
</dbReference>
<evidence type="ECO:0000256" key="1">
    <source>
        <dbReference type="ARBA" id="ARBA00004141"/>
    </source>
</evidence>
<feature type="transmembrane region" description="Helical" evidence="6">
    <location>
        <begin position="394"/>
        <end position="413"/>
    </location>
</feature>
<dbReference type="PANTHER" id="PTHR43791">
    <property type="entry name" value="PERMEASE-RELATED"/>
    <property type="match status" value="1"/>
</dbReference>
<evidence type="ECO:0000256" key="5">
    <source>
        <dbReference type="ARBA" id="ARBA00023136"/>
    </source>
</evidence>
<feature type="transmembrane region" description="Helical" evidence="6">
    <location>
        <begin position="166"/>
        <end position="187"/>
    </location>
</feature>
<keyword evidence="5 6" id="KW-0472">Membrane</keyword>
<evidence type="ECO:0000256" key="2">
    <source>
        <dbReference type="ARBA" id="ARBA00022448"/>
    </source>
</evidence>
<evidence type="ECO:0000313" key="8">
    <source>
        <dbReference type="Proteomes" id="UP000315522"/>
    </source>
</evidence>
<evidence type="ECO:0000256" key="6">
    <source>
        <dbReference type="SAM" id="Phobius"/>
    </source>
</evidence>
<dbReference type="AlphaFoldDB" id="A0A559MB54"/>
<reference evidence="7 8" key="1">
    <citation type="submission" date="2018-05" db="EMBL/GenBank/DDBJ databases">
        <title>Genome sequencing and assembly of the regulated plant pathogen Lachnellula willkommii and related sister species for the development of diagnostic species identification markers.</title>
        <authorList>
            <person name="Giroux E."/>
            <person name="Bilodeau G."/>
        </authorList>
    </citation>
    <scope>NUCLEOTIDE SEQUENCE [LARGE SCALE GENOMIC DNA]</scope>
    <source>
        <strain evidence="7 8">CBS 172.35</strain>
    </source>
</reference>
<dbReference type="GO" id="GO:0016020">
    <property type="term" value="C:membrane"/>
    <property type="evidence" value="ECO:0007669"/>
    <property type="project" value="UniProtKB-SubCell"/>
</dbReference>